<proteinExistence type="predicted"/>
<evidence type="ECO:0000313" key="3">
    <source>
        <dbReference type="EMBL" id="TYP48700.1"/>
    </source>
</evidence>
<dbReference type="EMBL" id="VNHO01000036">
    <property type="protein sequence ID" value="TYP48700.1"/>
    <property type="molecule type" value="Genomic_DNA"/>
</dbReference>
<dbReference type="Pfam" id="PF08955">
    <property type="entry name" value="BofC_C"/>
    <property type="match status" value="1"/>
</dbReference>
<keyword evidence="4" id="KW-1185">Reference proteome</keyword>
<name>A0A5S5AF81_9FIRM</name>
<accession>A0A5S5AF81</accession>
<dbReference type="RefSeq" id="WP_148867931.1">
    <property type="nucleotide sequence ID" value="NZ_VNHO01000036.1"/>
</dbReference>
<dbReference type="Proteomes" id="UP000322294">
    <property type="component" value="Unassembled WGS sequence"/>
</dbReference>
<reference evidence="3 4" key="1">
    <citation type="submission" date="2019-07" db="EMBL/GenBank/DDBJ databases">
        <title>Genomic Encyclopedia of Type Strains, Phase I: the one thousand microbial genomes (KMG-I) project.</title>
        <authorList>
            <person name="Kyrpides N."/>
        </authorList>
    </citation>
    <scope>NUCLEOTIDE SEQUENCE [LARGE SCALE GENOMIC DNA]</scope>
    <source>
        <strain evidence="3 4">DSM 16647</strain>
    </source>
</reference>
<dbReference type="InterPro" id="IPR015050">
    <property type="entry name" value="BofC_C"/>
</dbReference>
<dbReference type="OrthoDB" id="2082016at2"/>
<dbReference type="AlphaFoldDB" id="A0A5S5AF81"/>
<dbReference type="InterPro" id="IPR038117">
    <property type="entry name" value="BofC_C_sf"/>
</dbReference>
<organism evidence="3 4">
    <name type="scientific">Thermosediminibacter litoriperuensis</name>
    <dbReference type="NCBI Taxonomy" id="291989"/>
    <lineage>
        <taxon>Bacteria</taxon>
        <taxon>Bacillati</taxon>
        <taxon>Bacillota</taxon>
        <taxon>Clostridia</taxon>
        <taxon>Thermosediminibacterales</taxon>
        <taxon>Thermosediminibacteraceae</taxon>
        <taxon>Thermosediminibacter</taxon>
    </lineage>
</organism>
<keyword evidence="1" id="KW-0472">Membrane</keyword>
<evidence type="ECO:0000313" key="4">
    <source>
        <dbReference type="Proteomes" id="UP000322294"/>
    </source>
</evidence>
<feature type="transmembrane region" description="Helical" evidence="1">
    <location>
        <begin position="6"/>
        <end position="29"/>
    </location>
</feature>
<gene>
    <name evidence="3" type="ORF">LZ11_02268</name>
</gene>
<sequence>MPKKVLLYSLLILFFLVISFGYGFFLSFLDFNKTQDMERISGNTEALQLPEEKLNPGAKIVFVTRYRGCGHELQKENSADDKFLGYTKTQLQEEFKEWKVESFSSSQVILKREVDGICENHYYIGLYDGYVALFQGEPGKNSKVLEKTDIPAEILKEEDRRLLENGIIINSRDEFLKIREGLTH</sequence>
<keyword evidence="1" id="KW-1133">Transmembrane helix</keyword>
<feature type="domain" description="Bypass of forespore C C-terminal" evidence="2">
    <location>
        <begin position="118"/>
        <end position="181"/>
    </location>
</feature>
<keyword evidence="1" id="KW-0812">Transmembrane</keyword>
<dbReference type="Gene3D" id="3.30.70.1740">
    <property type="entry name" value="Bypass-of-forespore C, C-terminal domain"/>
    <property type="match status" value="1"/>
</dbReference>
<protein>
    <submittedName>
        <fullName evidence="3">BofC-like protein</fullName>
    </submittedName>
</protein>
<evidence type="ECO:0000256" key="1">
    <source>
        <dbReference type="SAM" id="Phobius"/>
    </source>
</evidence>
<comment type="caution">
    <text evidence="3">The sequence shown here is derived from an EMBL/GenBank/DDBJ whole genome shotgun (WGS) entry which is preliminary data.</text>
</comment>
<evidence type="ECO:0000259" key="2">
    <source>
        <dbReference type="Pfam" id="PF08955"/>
    </source>
</evidence>